<accession>A0A915BLY1</accession>
<dbReference type="GO" id="GO:0003779">
    <property type="term" value="F:actin binding"/>
    <property type="evidence" value="ECO:0007669"/>
    <property type="project" value="InterPro"/>
</dbReference>
<dbReference type="Proteomes" id="UP000887569">
    <property type="component" value="Unplaced"/>
</dbReference>
<feature type="compositionally biased region" description="Polar residues" evidence="1">
    <location>
        <begin position="136"/>
        <end position="145"/>
    </location>
</feature>
<feature type="compositionally biased region" description="Low complexity" evidence="1">
    <location>
        <begin position="315"/>
        <end position="327"/>
    </location>
</feature>
<evidence type="ECO:0000313" key="5">
    <source>
        <dbReference type="WBParaSite" id="PgR044_g090_t02"/>
    </source>
</evidence>
<organism evidence="3 5">
    <name type="scientific">Parascaris univalens</name>
    <name type="common">Nematode worm</name>
    <dbReference type="NCBI Taxonomy" id="6257"/>
    <lineage>
        <taxon>Eukaryota</taxon>
        <taxon>Metazoa</taxon>
        <taxon>Ecdysozoa</taxon>
        <taxon>Nematoda</taxon>
        <taxon>Chromadorea</taxon>
        <taxon>Rhabditida</taxon>
        <taxon>Spirurina</taxon>
        <taxon>Ascaridomorpha</taxon>
        <taxon>Ascaridoidea</taxon>
        <taxon>Ascarididae</taxon>
        <taxon>Parascaris</taxon>
    </lineage>
</organism>
<dbReference type="WBParaSite" id="PgR044_g090_t01">
    <property type="protein sequence ID" value="PgR044_g090_t01"/>
    <property type="gene ID" value="PgR044_g090"/>
</dbReference>
<name>A0A915BLY1_PARUN</name>
<dbReference type="Pfam" id="PF02205">
    <property type="entry name" value="WH2"/>
    <property type="match status" value="1"/>
</dbReference>
<feature type="compositionally biased region" description="Basic and acidic residues" evidence="1">
    <location>
        <begin position="270"/>
        <end position="286"/>
    </location>
</feature>
<feature type="domain" description="WH2" evidence="2">
    <location>
        <begin position="28"/>
        <end position="45"/>
    </location>
</feature>
<feature type="region of interest" description="Disordered" evidence="1">
    <location>
        <begin position="1"/>
        <end position="344"/>
    </location>
</feature>
<reference evidence="4 5" key="1">
    <citation type="submission" date="2022-11" db="UniProtKB">
        <authorList>
            <consortium name="WormBaseParasite"/>
        </authorList>
    </citation>
    <scope>IDENTIFICATION</scope>
</reference>
<feature type="compositionally biased region" description="Pro residues" evidence="1">
    <location>
        <begin position="305"/>
        <end position="314"/>
    </location>
</feature>
<dbReference type="WBParaSite" id="PgR044_g090_t02">
    <property type="protein sequence ID" value="PgR044_g090_t02"/>
    <property type="gene ID" value="PgR044_g090"/>
</dbReference>
<feature type="compositionally biased region" description="Pro residues" evidence="1">
    <location>
        <begin position="1"/>
        <end position="14"/>
    </location>
</feature>
<proteinExistence type="predicted"/>
<sequence length="425" mass="44915">MAPPPPPPPPPPPSGIGGGHALPPKSNERSKLLSEIQAGTRLRKTVTNDRSAPMIDQNARGPSGNRLKGALRGGLSGPQGLAVPAKSGGSSSLFLNGVPRKPSDNRRPPIHDNSSQSLRPALPFVAKPPSALQIDESVTSLQSKATYEVHPDMKPSSASHMDSAEANSGSGSWVGSRLEQFNQKQSSAQKPSESEASSVTPHSWIGSRLEQFSQNARPPLAPPTPPSAKTKPTLPGMPPVKNVTPNAQFKTLRNMRNGGTSGVPQLRRSGSSEDIRGIARKSERPDPPPLPANPPNSARITKPAYRPPPPPSQPPRVNRIPGHQPGGAIPPPPPPLPPPIVFSPPLASNPPMPLMAQVANFAKIDDDDAPPPPPPPRGASCCSELMERFKFIPISELPQPARFSGLKKVYDYHAGRKNANALAAQ</sequence>
<dbReference type="PROSITE" id="PS51082">
    <property type="entry name" value="WH2"/>
    <property type="match status" value="1"/>
</dbReference>
<protein>
    <submittedName>
        <fullName evidence="4 5">WH2 domain-containing protein</fullName>
    </submittedName>
</protein>
<evidence type="ECO:0000313" key="4">
    <source>
        <dbReference type="WBParaSite" id="PgR044_g090_t01"/>
    </source>
</evidence>
<feature type="compositionally biased region" description="Pro residues" evidence="1">
    <location>
        <begin position="328"/>
        <end position="344"/>
    </location>
</feature>
<evidence type="ECO:0000256" key="1">
    <source>
        <dbReference type="SAM" id="MobiDB-lite"/>
    </source>
</evidence>
<dbReference type="AlphaFoldDB" id="A0A915BLY1"/>
<dbReference type="SUPFAM" id="SSF101447">
    <property type="entry name" value="Formin homology 2 domain (FH2 domain)"/>
    <property type="match status" value="1"/>
</dbReference>
<feature type="compositionally biased region" description="Basic and acidic residues" evidence="1">
    <location>
        <begin position="101"/>
        <end position="110"/>
    </location>
</feature>
<keyword evidence="3" id="KW-1185">Reference proteome</keyword>
<evidence type="ECO:0000259" key="2">
    <source>
        <dbReference type="PROSITE" id="PS51082"/>
    </source>
</evidence>
<feature type="compositionally biased region" description="Polar residues" evidence="1">
    <location>
        <begin position="156"/>
        <end position="201"/>
    </location>
</feature>
<evidence type="ECO:0000313" key="3">
    <source>
        <dbReference type="Proteomes" id="UP000887569"/>
    </source>
</evidence>
<dbReference type="InterPro" id="IPR003124">
    <property type="entry name" value="WH2_dom"/>
</dbReference>